<dbReference type="InterPro" id="IPR039418">
    <property type="entry name" value="LexA-like"/>
</dbReference>
<dbReference type="InterPro" id="IPR036286">
    <property type="entry name" value="LexA/Signal_pep-like_sf"/>
</dbReference>
<reference evidence="5 6" key="1">
    <citation type="submission" date="2024-08" db="EMBL/GenBank/DDBJ databases">
        <title>Whole-genome sequencing of halo(alkali)philic microorganisms from hypersaline lakes.</title>
        <authorList>
            <person name="Sorokin D.Y."/>
            <person name="Merkel A.Y."/>
            <person name="Messina E."/>
            <person name="Yakimov M."/>
        </authorList>
    </citation>
    <scope>NUCLEOTIDE SEQUENCE [LARGE SCALE GENOMIC DNA]</scope>
    <source>
        <strain evidence="5 6">Cl-TMA</strain>
    </source>
</reference>
<evidence type="ECO:0000256" key="3">
    <source>
        <dbReference type="ARBA" id="ARBA00023163"/>
    </source>
</evidence>
<dbReference type="SMART" id="SM00530">
    <property type="entry name" value="HTH_XRE"/>
    <property type="match status" value="1"/>
</dbReference>
<dbReference type="SUPFAM" id="SSF47413">
    <property type="entry name" value="lambda repressor-like DNA-binding domains"/>
    <property type="match status" value="1"/>
</dbReference>
<proteinExistence type="predicted"/>
<evidence type="ECO:0000259" key="4">
    <source>
        <dbReference type="PROSITE" id="PS50943"/>
    </source>
</evidence>
<dbReference type="Pfam" id="PF00717">
    <property type="entry name" value="Peptidase_S24"/>
    <property type="match status" value="1"/>
</dbReference>
<evidence type="ECO:0000313" key="5">
    <source>
        <dbReference type="EMBL" id="MFA9461439.1"/>
    </source>
</evidence>
<dbReference type="Pfam" id="PF01381">
    <property type="entry name" value="HTH_3"/>
    <property type="match status" value="1"/>
</dbReference>
<dbReference type="EMBL" id="JBGUAW010000007">
    <property type="protein sequence ID" value="MFA9461439.1"/>
    <property type="molecule type" value="Genomic_DNA"/>
</dbReference>
<accession>A0ABV4TXX0</accession>
<dbReference type="Proteomes" id="UP001575181">
    <property type="component" value="Unassembled WGS sequence"/>
</dbReference>
<evidence type="ECO:0000256" key="2">
    <source>
        <dbReference type="ARBA" id="ARBA00023125"/>
    </source>
</evidence>
<dbReference type="InterPro" id="IPR010982">
    <property type="entry name" value="Lambda_DNA-bd_dom_sf"/>
</dbReference>
<sequence length="226" mass="24226">MSASAPPPPENAAQSLLQGLGERITRIAEMTGGKRKLAAAAGIRESQLFRYIRGDNLPSLAAAAALAEAGGVSLEWLAYGRLPDTGPEESGIAEPPGGYGAGDDWVAVPLHNHGASPLSFRRAWLRDLGLEPASLLLAEVPDDAMMPTFQPRDLVLADTRANRVEAAGLYLFRLEDLAVPRRAVPAPDGSLRLQSDNTLYPEMHVSGQSRSELRVLGRIAWAGRRF</sequence>
<comment type="caution">
    <text evidence="5">The sequence shown here is derived from an EMBL/GenBank/DDBJ whole genome shotgun (WGS) entry which is preliminary data.</text>
</comment>
<feature type="domain" description="HTH cro/C1-type" evidence="4">
    <location>
        <begin position="35"/>
        <end position="77"/>
    </location>
</feature>
<keyword evidence="6" id="KW-1185">Reference proteome</keyword>
<dbReference type="PROSITE" id="PS50943">
    <property type="entry name" value="HTH_CROC1"/>
    <property type="match status" value="1"/>
</dbReference>
<dbReference type="InterPro" id="IPR001387">
    <property type="entry name" value="Cro/C1-type_HTH"/>
</dbReference>
<dbReference type="Gene3D" id="1.10.260.40">
    <property type="entry name" value="lambda repressor-like DNA-binding domains"/>
    <property type="match status" value="1"/>
</dbReference>
<dbReference type="Gene3D" id="2.10.109.10">
    <property type="entry name" value="Umud Fragment, subunit A"/>
    <property type="match status" value="1"/>
</dbReference>
<dbReference type="InterPro" id="IPR015927">
    <property type="entry name" value="Peptidase_S24_S26A/B/C"/>
</dbReference>
<dbReference type="RefSeq" id="WP_373656227.1">
    <property type="nucleotide sequence ID" value="NZ_JBGUAW010000007.1"/>
</dbReference>
<keyword evidence="3" id="KW-0804">Transcription</keyword>
<evidence type="ECO:0000313" key="6">
    <source>
        <dbReference type="Proteomes" id="UP001575181"/>
    </source>
</evidence>
<dbReference type="SUPFAM" id="SSF51306">
    <property type="entry name" value="LexA/Signal peptidase"/>
    <property type="match status" value="1"/>
</dbReference>
<dbReference type="PANTHER" id="PTHR40661:SF3">
    <property type="entry name" value="FELS-1 PROPHAGE TRANSCRIPTIONAL REGULATOR"/>
    <property type="match status" value="1"/>
</dbReference>
<dbReference type="CDD" id="cd06529">
    <property type="entry name" value="S24_LexA-like"/>
    <property type="match status" value="1"/>
</dbReference>
<keyword evidence="2" id="KW-0238">DNA-binding</keyword>
<organism evidence="5 6">
    <name type="scientific">Thiohalorhabdus methylotrophus</name>
    <dbReference type="NCBI Taxonomy" id="3242694"/>
    <lineage>
        <taxon>Bacteria</taxon>
        <taxon>Pseudomonadati</taxon>
        <taxon>Pseudomonadota</taxon>
        <taxon>Gammaproteobacteria</taxon>
        <taxon>Thiohalorhabdales</taxon>
        <taxon>Thiohalorhabdaceae</taxon>
        <taxon>Thiohalorhabdus</taxon>
    </lineage>
</organism>
<dbReference type="CDD" id="cd00093">
    <property type="entry name" value="HTH_XRE"/>
    <property type="match status" value="1"/>
</dbReference>
<keyword evidence="1" id="KW-0805">Transcription regulation</keyword>
<name>A0ABV4TXX0_9GAMM</name>
<gene>
    <name evidence="5" type="ORF">ACERLL_11440</name>
</gene>
<evidence type="ECO:0000256" key="1">
    <source>
        <dbReference type="ARBA" id="ARBA00023015"/>
    </source>
</evidence>
<dbReference type="PANTHER" id="PTHR40661">
    <property type="match status" value="1"/>
</dbReference>
<protein>
    <submittedName>
        <fullName evidence="5">Helix-turn-helix transcriptional regulator</fullName>
    </submittedName>
</protein>